<evidence type="ECO:0000313" key="3">
    <source>
        <dbReference type="Proteomes" id="UP001501009"/>
    </source>
</evidence>
<gene>
    <name evidence="2" type="ORF">GCM10022403_046310</name>
</gene>
<proteinExistence type="predicted"/>
<dbReference type="Proteomes" id="UP001501009">
    <property type="component" value="Unassembled WGS sequence"/>
</dbReference>
<accession>A0ABP7HZK4</accession>
<sequence>MKHVIDARVALEVQRLPAHGTCPGNRHIHQGQYRFRPGGGRGRCNSKRFDSEHFDSDVRR</sequence>
<evidence type="ECO:0000256" key="1">
    <source>
        <dbReference type="SAM" id="MobiDB-lite"/>
    </source>
</evidence>
<comment type="caution">
    <text evidence="2">The sequence shown here is derived from an EMBL/GenBank/DDBJ whole genome shotgun (WGS) entry which is preliminary data.</text>
</comment>
<protein>
    <submittedName>
        <fullName evidence="2">Uncharacterized protein</fullName>
    </submittedName>
</protein>
<name>A0ABP7HZK4_9ACTN</name>
<reference evidence="3" key="1">
    <citation type="journal article" date="2019" name="Int. J. Syst. Evol. Microbiol.">
        <title>The Global Catalogue of Microorganisms (GCM) 10K type strain sequencing project: providing services to taxonomists for standard genome sequencing and annotation.</title>
        <authorList>
            <consortium name="The Broad Institute Genomics Platform"/>
            <consortium name="The Broad Institute Genome Sequencing Center for Infectious Disease"/>
            <person name="Wu L."/>
            <person name="Ma J."/>
        </authorList>
    </citation>
    <scope>NUCLEOTIDE SEQUENCE [LARGE SCALE GENOMIC DNA]</scope>
    <source>
        <strain evidence="3">JCM 17138</strain>
    </source>
</reference>
<organism evidence="2 3">
    <name type="scientific">Streptomyces coacervatus</name>
    <dbReference type="NCBI Taxonomy" id="647381"/>
    <lineage>
        <taxon>Bacteria</taxon>
        <taxon>Bacillati</taxon>
        <taxon>Actinomycetota</taxon>
        <taxon>Actinomycetes</taxon>
        <taxon>Kitasatosporales</taxon>
        <taxon>Streptomycetaceae</taxon>
        <taxon>Streptomyces</taxon>
    </lineage>
</organism>
<dbReference type="EMBL" id="BAABDE010000020">
    <property type="protein sequence ID" value="GAA3806929.1"/>
    <property type="molecule type" value="Genomic_DNA"/>
</dbReference>
<feature type="region of interest" description="Disordered" evidence="1">
    <location>
        <begin position="20"/>
        <end position="60"/>
    </location>
</feature>
<keyword evidence="3" id="KW-1185">Reference proteome</keyword>
<feature type="compositionally biased region" description="Basic and acidic residues" evidence="1">
    <location>
        <begin position="47"/>
        <end position="60"/>
    </location>
</feature>
<evidence type="ECO:0000313" key="2">
    <source>
        <dbReference type="EMBL" id="GAA3806929.1"/>
    </source>
</evidence>